<evidence type="ECO:0000313" key="2">
    <source>
        <dbReference type="Proteomes" id="UP000241174"/>
    </source>
</evidence>
<evidence type="ECO:0000313" key="1">
    <source>
        <dbReference type="EMBL" id="ASZ72192.1"/>
    </source>
</evidence>
<name>A0A2K8I398_9CAUD</name>
<protein>
    <submittedName>
        <fullName evidence="1">Uncharacterized protein</fullName>
    </submittedName>
</protein>
<proteinExistence type="predicted"/>
<sequence length="91" mass="10215">MATEQILDIDRTPLEVGAMYCCVNLMLATDGREICRDYGALVRYVGVTSGEYKRHVFADADTWEETRVYADQLLKQQAPAIDPATQGWADL</sequence>
<dbReference type="Proteomes" id="UP000241174">
    <property type="component" value="Genome"/>
</dbReference>
<keyword evidence="2" id="KW-1185">Reference proteome</keyword>
<gene>
    <name evidence="1" type="ORF">vBPaePE220_00052</name>
</gene>
<reference evidence="1 2" key="1">
    <citation type="submission" date="2017-07" db="EMBL/GenBank/DDBJ databases">
        <title>Use of a Phage Cocktail against Pseudomonas aeruginosa Infections.</title>
        <authorList>
            <person name="Forti F."/>
            <person name="Roach D."/>
            <person name="Cafora M."/>
            <person name="Pasini M."/>
            <person name="Horner D.S."/>
            <person name="Briani F."/>
            <person name="Debarbieux L."/>
            <person name="Ghisotti D."/>
        </authorList>
    </citation>
    <scope>NUCLEOTIDE SEQUENCE [LARGE SCALE GENOMIC DNA]</scope>
</reference>
<accession>A0A2K8I398</accession>
<organism evidence="1 2">
    <name type="scientific">Pseudomonas phage vB_PaeP_E220</name>
    <dbReference type="NCBI Taxonomy" id="2034343"/>
    <lineage>
        <taxon>Viruses</taxon>
        <taxon>Duplodnaviria</taxon>
        <taxon>Heunggongvirae</taxon>
        <taxon>Uroviricota</taxon>
        <taxon>Caudoviricetes</taxon>
        <taxon>Hollowayvirus</taxon>
        <taxon>Hollowayvirus E220</taxon>
    </lineage>
</organism>
<dbReference type="EMBL" id="MF490237">
    <property type="protein sequence ID" value="ASZ72192.1"/>
    <property type="molecule type" value="Genomic_DNA"/>
</dbReference>